<protein>
    <submittedName>
        <fullName evidence="1">Uncharacterized protein</fullName>
    </submittedName>
</protein>
<reference evidence="1 2" key="1">
    <citation type="submission" date="2021-06" db="EMBL/GenBank/DDBJ databases">
        <title>Caerostris extrusa draft genome.</title>
        <authorList>
            <person name="Kono N."/>
            <person name="Arakawa K."/>
        </authorList>
    </citation>
    <scope>NUCLEOTIDE SEQUENCE [LARGE SCALE GENOMIC DNA]</scope>
</reference>
<gene>
    <name evidence="1" type="ORF">CEXT_64731</name>
</gene>
<name>A0AAV4RLK5_CAEEX</name>
<dbReference type="EMBL" id="BPLR01007968">
    <property type="protein sequence ID" value="GIY21140.1"/>
    <property type="molecule type" value="Genomic_DNA"/>
</dbReference>
<proteinExistence type="predicted"/>
<dbReference type="Proteomes" id="UP001054945">
    <property type="component" value="Unassembled WGS sequence"/>
</dbReference>
<keyword evidence="2" id="KW-1185">Reference proteome</keyword>
<accession>A0AAV4RLK5</accession>
<evidence type="ECO:0000313" key="1">
    <source>
        <dbReference type="EMBL" id="GIY21140.1"/>
    </source>
</evidence>
<comment type="caution">
    <text evidence="1">The sequence shown here is derived from an EMBL/GenBank/DDBJ whole genome shotgun (WGS) entry which is preliminary data.</text>
</comment>
<sequence length="74" mass="8185">MGARLATAATGMNHKVNGRDEHGHCMAHTFICTLELQLIKNQQWEDNFKSQTSAGILLPYGLMAVGAHFPEMPF</sequence>
<dbReference type="AlphaFoldDB" id="A0AAV4RLK5"/>
<evidence type="ECO:0000313" key="2">
    <source>
        <dbReference type="Proteomes" id="UP001054945"/>
    </source>
</evidence>
<organism evidence="1 2">
    <name type="scientific">Caerostris extrusa</name>
    <name type="common">Bark spider</name>
    <name type="synonym">Caerostris bankana</name>
    <dbReference type="NCBI Taxonomy" id="172846"/>
    <lineage>
        <taxon>Eukaryota</taxon>
        <taxon>Metazoa</taxon>
        <taxon>Ecdysozoa</taxon>
        <taxon>Arthropoda</taxon>
        <taxon>Chelicerata</taxon>
        <taxon>Arachnida</taxon>
        <taxon>Araneae</taxon>
        <taxon>Araneomorphae</taxon>
        <taxon>Entelegynae</taxon>
        <taxon>Araneoidea</taxon>
        <taxon>Araneidae</taxon>
        <taxon>Caerostris</taxon>
    </lineage>
</organism>